<dbReference type="Gene3D" id="3.30.930.10">
    <property type="entry name" value="Bira Bifunctional Protein, Domain 2"/>
    <property type="match status" value="1"/>
</dbReference>
<dbReference type="InterPro" id="IPR002312">
    <property type="entry name" value="Asp/Asn-tRNA-synth_IIb"/>
</dbReference>
<feature type="domain" description="Aminoacyl-transfer RNA synthetases class-II family profile" evidence="9">
    <location>
        <begin position="141"/>
        <end position="550"/>
    </location>
</feature>
<dbReference type="InterPro" id="IPR047089">
    <property type="entry name" value="Asp-tRNA-ligase_1_N"/>
</dbReference>
<accession>A0A7X9QGH5</accession>
<keyword evidence="6 8" id="KW-0648">Protein biosynthesis</keyword>
<dbReference type="SUPFAM" id="SSF50249">
    <property type="entry name" value="Nucleic acid-binding proteins"/>
    <property type="match status" value="1"/>
</dbReference>
<feature type="binding site" evidence="8">
    <location>
        <position position="220"/>
    </location>
    <ligand>
        <name>L-aspartate</name>
        <dbReference type="ChEBI" id="CHEBI:29991"/>
    </ligand>
</feature>
<evidence type="ECO:0000256" key="8">
    <source>
        <dbReference type="HAMAP-Rule" id="MF_00044"/>
    </source>
</evidence>
<feature type="binding site" evidence="8">
    <location>
        <position position="443"/>
    </location>
    <ligand>
        <name>L-aspartate</name>
        <dbReference type="ChEBI" id="CHEBI:29991"/>
    </ligand>
</feature>
<evidence type="ECO:0000256" key="6">
    <source>
        <dbReference type="ARBA" id="ARBA00022917"/>
    </source>
</evidence>
<dbReference type="NCBIfam" id="TIGR00459">
    <property type="entry name" value="aspS_bact"/>
    <property type="match status" value="1"/>
</dbReference>
<dbReference type="GO" id="GO:0006422">
    <property type="term" value="P:aspartyl-tRNA aminoacylation"/>
    <property type="evidence" value="ECO:0007669"/>
    <property type="project" value="UniProtKB-UniRule"/>
</dbReference>
<dbReference type="GO" id="GO:0005524">
    <property type="term" value="F:ATP binding"/>
    <property type="evidence" value="ECO:0007669"/>
    <property type="project" value="UniProtKB-UniRule"/>
</dbReference>
<dbReference type="InterPro" id="IPR006195">
    <property type="entry name" value="aa-tRNA-synth_II"/>
</dbReference>
<feature type="binding site" evidence="8">
    <location>
        <position position="229"/>
    </location>
    <ligand>
        <name>ATP</name>
        <dbReference type="ChEBI" id="CHEBI:30616"/>
    </ligand>
</feature>
<evidence type="ECO:0000259" key="9">
    <source>
        <dbReference type="PROSITE" id="PS50862"/>
    </source>
</evidence>
<dbReference type="EMBL" id="JABASA010000003">
    <property type="protein sequence ID" value="NMD48492.1"/>
    <property type="molecule type" value="Genomic_DNA"/>
</dbReference>
<dbReference type="Gene3D" id="2.40.50.140">
    <property type="entry name" value="Nucleic acid-binding proteins"/>
    <property type="match status" value="1"/>
</dbReference>
<feature type="binding site" evidence="8">
    <location>
        <position position="174"/>
    </location>
    <ligand>
        <name>L-aspartate</name>
        <dbReference type="ChEBI" id="CHEBI:29991"/>
    </ligand>
</feature>
<dbReference type="InterPro" id="IPR045864">
    <property type="entry name" value="aa-tRNA-synth_II/BPL/LPL"/>
</dbReference>
<comment type="caution">
    <text evidence="8">Lacks conserved residue(s) required for the propagation of feature annotation.</text>
</comment>
<dbReference type="PROSITE" id="PS50862">
    <property type="entry name" value="AA_TRNA_LIGASE_II"/>
    <property type="match status" value="1"/>
</dbReference>
<dbReference type="InterPro" id="IPR047090">
    <property type="entry name" value="AspRS_core"/>
</dbReference>
<reference evidence="10 11" key="1">
    <citation type="submission" date="2020-04" db="EMBL/GenBank/DDBJ databases">
        <title>MicrobeNet Type strains.</title>
        <authorList>
            <person name="Nicholson A.C."/>
        </authorList>
    </citation>
    <scope>NUCLEOTIDE SEQUENCE [LARGE SCALE GENOMIC DNA]</scope>
    <source>
        <strain evidence="10 11">DSM 22768</strain>
    </source>
</reference>
<dbReference type="NCBIfam" id="NF001750">
    <property type="entry name" value="PRK00476.1"/>
    <property type="match status" value="1"/>
</dbReference>
<dbReference type="GO" id="GO:0003676">
    <property type="term" value="F:nucleic acid binding"/>
    <property type="evidence" value="ECO:0007669"/>
    <property type="project" value="InterPro"/>
</dbReference>
<feature type="binding site" evidence="8">
    <location>
        <position position="484"/>
    </location>
    <ligand>
        <name>L-aspartate</name>
        <dbReference type="ChEBI" id="CHEBI:29991"/>
    </ligand>
</feature>
<dbReference type="PANTHER" id="PTHR22594">
    <property type="entry name" value="ASPARTYL/LYSYL-TRNA SYNTHETASE"/>
    <property type="match status" value="1"/>
</dbReference>
<dbReference type="Pfam" id="PF02938">
    <property type="entry name" value="GAD"/>
    <property type="match status" value="1"/>
</dbReference>
<dbReference type="GO" id="GO:0004815">
    <property type="term" value="F:aspartate-tRNA ligase activity"/>
    <property type="evidence" value="ECO:0007669"/>
    <property type="project" value="UniProtKB-UniRule"/>
</dbReference>
<dbReference type="PANTHER" id="PTHR22594:SF5">
    <property type="entry name" value="ASPARTATE--TRNA LIGASE, MITOCHONDRIAL"/>
    <property type="match status" value="1"/>
</dbReference>
<feature type="binding site" evidence="8">
    <location>
        <position position="477"/>
    </location>
    <ligand>
        <name>ATP</name>
        <dbReference type="ChEBI" id="CHEBI:30616"/>
    </ligand>
</feature>
<dbReference type="InterPro" id="IPR004115">
    <property type="entry name" value="GAD-like_sf"/>
</dbReference>
<dbReference type="HAMAP" id="MF_00044">
    <property type="entry name" value="Asp_tRNA_synth_type1"/>
    <property type="match status" value="1"/>
</dbReference>
<comment type="function">
    <text evidence="8">Catalyzes the attachment of L-aspartate to tRNA(Asp) in a two-step reaction: L-aspartate is first activated by ATP to form Asp-AMP and then transferred to the acceptor end of tRNA(Asp).</text>
</comment>
<dbReference type="CDD" id="cd00777">
    <property type="entry name" value="AspRS_core"/>
    <property type="match status" value="1"/>
</dbReference>
<comment type="caution">
    <text evidence="10">The sequence shown here is derived from an EMBL/GenBank/DDBJ whole genome shotgun (WGS) entry which is preliminary data.</text>
</comment>
<evidence type="ECO:0000256" key="3">
    <source>
        <dbReference type="ARBA" id="ARBA00022598"/>
    </source>
</evidence>
<evidence type="ECO:0000313" key="10">
    <source>
        <dbReference type="EMBL" id="NMD48492.1"/>
    </source>
</evidence>
<evidence type="ECO:0000256" key="1">
    <source>
        <dbReference type="ARBA" id="ARBA00006303"/>
    </source>
</evidence>
<keyword evidence="4 8" id="KW-0547">Nucleotide-binding</keyword>
<feature type="binding site" evidence="8">
    <location>
        <begin position="220"/>
        <end position="222"/>
    </location>
    <ligand>
        <name>ATP</name>
        <dbReference type="ChEBI" id="CHEBI:30616"/>
    </ligand>
</feature>
<evidence type="ECO:0000256" key="2">
    <source>
        <dbReference type="ARBA" id="ARBA00022490"/>
    </source>
</evidence>
<dbReference type="SUPFAM" id="SSF55261">
    <property type="entry name" value="GAD domain-like"/>
    <property type="match status" value="1"/>
</dbReference>
<dbReference type="GO" id="GO:0016740">
    <property type="term" value="F:transferase activity"/>
    <property type="evidence" value="ECO:0007669"/>
    <property type="project" value="UniProtKB-ARBA"/>
</dbReference>
<organism evidence="10 11">
    <name type="scientific">Streptococcus ratti</name>
    <dbReference type="NCBI Taxonomy" id="1341"/>
    <lineage>
        <taxon>Bacteria</taxon>
        <taxon>Bacillati</taxon>
        <taxon>Bacillota</taxon>
        <taxon>Bacilli</taxon>
        <taxon>Lactobacillales</taxon>
        <taxon>Streptococcaceae</taxon>
        <taxon>Streptococcus</taxon>
    </lineage>
</organism>
<feature type="binding site" evidence="8">
    <location>
        <begin position="529"/>
        <end position="532"/>
    </location>
    <ligand>
        <name>ATP</name>
        <dbReference type="ChEBI" id="CHEBI:30616"/>
    </ligand>
</feature>
<dbReference type="CDD" id="cd04317">
    <property type="entry name" value="EcAspRS_like_N"/>
    <property type="match status" value="1"/>
</dbReference>
<dbReference type="RefSeq" id="WP_193523009.1">
    <property type="nucleotide sequence ID" value="NZ_JABASA010000003.1"/>
</dbReference>
<dbReference type="InterPro" id="IPR004365">
    <property type="entry name" value="NA-bd_OB_tRNA"/>
</dbReference>
<sequence>MKRSMYAGSVRIQEVGQKLTLKGWVGRRRDLGGLIFIDLRDREGIMQLVINPENAPKEVVESAEQLRSEYVIEVTGLVVERDQANDKLPTGQVELQVEALTILNTSKTTPFEIKDNIEVTDDTRLRYRYLDLRRPEMLKNFKLRAQVTHSIRNYLDDLDFIDVETPMLSKSTPEGARDYLVPSRVSQGHFYALPQSPQITKQLLMNAGFDRYYQIVKCFRDEDLRGDRQPEFTQVDLETSFLSAEEIQDITEGLIARVIKDSKGIEVELPFPRLSYDDAMNCYGSDKPDTRFEMTLQDLTDTVKDVEFKVFAQAPAVKAIVAKNAADQYSRKDIDKLTDFVKQFGAKGLAWVKYNNSKLAGPVAKFLTAIEDRLTETLQLEENDLVLFVADSLEVANNSLGALRNRLAKELGLIDYSKFNFLWVVDWPMFEWSEEEGRYTSAHHPFTLPQENTAAELEGDLSKVRAVAYDIVLNGYELGGGSLRINHKELQERMFAALGFTPESAKEQFGFLLEAMDYGFPPHGGLALGLDRFVMLLAGKDNIREVIAFPKNNKASDPMTQAPSLVSDKQLDELSLEVLESQEENE</sequence>
<keyword evidence="7 8" id="KW-0030">Aminoacyl-tRNA synthetase</keyword>
<proteinExistence type="inferred from homology"/>
<protein>
    <recommendedName>
        <fullName evidence="8">Aspartate--tRNA ligase</fullName>
        <ecNumber evidence="8">6.1.1.12</ecNumber>
    </recommendedName>
    <alternativeName>
        <fullName evidence="8">Aspartyl-tRNA synthetase</fullName>
        <shortName evidence="8">AspRS</shortName>
    </alternativeName>
</protein>
<dbReference type="InterPro" id="IPR012340">
    <property type="entry name" value="NA-bd_OB-fold"/>
</dbReference>
<comment type="subunit">
    <text evidence="8">Homodimer.</text>
</comment>
<evidence type="ECO:0000256" key="5">
    <source>
        <dbReference type="ARBA" id="ARBA00022840"/>
    </source>
</evidence>
<evidence type="ECO:0000256" key="7">
    <source>
        <dbReference type="ARBA" id="ARBA00023146"/>
    </source>
</evidence>
<dbReference type="GO" id="GO:0140096">
    <property type="term" value="F:catalytic activity, acting on a protein"/>
    <property type="evidence" value="ECO:0007669"/>
    <property type="project" value="UniProtKB-ARBA"/>
</dbReference>
<keyword evidence="5 8" id="KW-0067">ATP-binding</keyword>
<comment type="subcellular location">
    <subcellularLocation>
        <location evidence="8">Cytoplasm</location>
    </subcellularLocation>
</comment>
<comment type="catalytic activity">
    <reaction evidence="8">
        <text>tRNA(Asp) + L-aspartate + ATP = L-aspartyl-tRNA(Asp) + AMP + diphosphate</text>
        <dbReference type="Rhea" id="RHEA:19649"/>
        <dbReference type="Rhea" id="RHEA-COMP:9660"/>
        <dbReference type="Rhea" id="RHEA-COMP:9678"/>
        <dbReference type="ChEBI" id="CHEBI:29991"/>
        <dbReference type="ChEBI" id="CHEBI:30616"/>
        <dbReference type="ChEBI" id="CHEBI:33019"/>
        <dbReference type="ChEBI" id="CHEBI:78442"/>
        <dbReference type="ChEBI" id="CHEBI:78516"/>
        <dbReference type="ChEBI" id="CHEBI:456215"/>
        <dbReference type="EC" id="6.1.1.12"/>
    </reaction>
</comment>
<evidence type="ECO:0000313" key="11">
    <source>
        <dbReference type="Proteomes" id="UP000532121"/>
    </source>
</evidence>
<comment type="similarity">
    <text evidence="1 8">Belongs to the class-II aminoacyl-tRNA synthetase family. Type 1 subfamily.</text>
</comment>
<dbReference type="SUPFAM" id="SSF55681">
    <property type="entry name" value="Class II aaRS and biotin synthetases"/>
    <property type="match status" value="1"/>
</dbReference>
<evidence type="ECO:0000256" key="4">
    <source>
        <dbReference type="ARBA" id="ARBA00022741"/>
    </source>
</evidence>
<dbReference type="Pfam" id="PF01336">
    <property type="entry name" value="tRNA_anti-codon"/>
    <property type="match status" value="1"/>
</dbReference>
<dbReference type="InterPro" id="IPR004364">
    <property type="entry name" value="Aa-tRNA-synt_II"/>
</dbReference>
<dbReference type="Proteomes" id="UP000532121">
    <property type="component" value="Unassembled WGS sequence"/>
</dbReference>
<dbReference type="GO" id="GO:0005737">
    <property type="term" value="C:cytoplasm"/>
    <property type="evidence" value="ECO:0007669"/>
    <property type="project" value="UniProtKB-SubCell"/>
</dbReference>
<dbReference type="EC" id="6.1.1.12" evidence="8"/>
<dbReference type="InterPro" id="IPR004524">
    <property type="entry name" value="Asp-tRNA-ligase_1"/>
</dbReference>
<dbReference type="PRINTS" id="PR01042">
    <property type="entry name" value="TRNASYNTHASP"/>
</dbReference>
<keyword evidence="2 8" id="KW-0963">Cytoplasm</keyword>
<dbReference type="AlphaFoldDB" id="A0A7X9QGH5"/>
<feature type="region of interest" description="Aspartate" evidence="8">
    <location>
        <begin position="198"/>
        <end position="201"/>
    </location>
</feature>
<dbReference type="Gene3D" id="3.30.1360.30">
    <property type="entry name" value="GAD-like domain"/>
    <property type="match status" value="1"/>
</dbReference>
<gene>
    <name evidence="8 10" type="primary">aspS</name>
    <name evidence="10" type="ORF">HHO37_02115</name>
</gene>
<dbReference type="InterPro" id="IPR029351">
    <property type="entry name" value="GAD_dom"/>
</dbReference>
<name>A0A7X9QGH5_STRRT</name>
<dbReference type="Pfam" id="PF00152">
    <property type="entry name" value="tRNA-synt_2"/>
    <property type="match status" value="1"/>
</dbReference>
<keyword evidence="3 8" id="KW-0436">Ligase</keyword>